<gene>
    <name evidence="10" type="primary">kstD_1</name>
    <name evidence="10" type="ORF">DPBNPPHM_00465</name>
</gene>
<keyword evidence="3" id="KW-0274">FAD</keyword>
<dbReference type="GO" id="GO:0047571">
    <property type="term" value="F:3-oxosteroid 1-dehydrogenase activity"/>
    <property type="evidence" value="ECO:0007669"/>
    <property type="project" value="UniProtKB-EC"/>
</dbReference>
<reference evidence="10 11" key="1">
    <citation type="submission" date="2019-11" db="EMBL/GenBank/DDBJ databases">
        <authorList>
            <person name="Holert J."/>
        </authorList>
    </citation>
    <scope>NUCLEOTIDE SEQUENCE [LARGE SCALE GENOMIC DNA]</scope>
    <source>
        <strain evidence="10">BC5_2</strain>
    </source>
</reference>
<dbReference type="GO" id="GO:0008202">
    <property type="term" value="P:steroid metabolic process"/>
    <property type="evidence" value="ECO:0007669"/>
    <property type="project" value="UniProtKB-ARBA"/>
</dbReference>
<dbReference type="PANTHER" id="PTHR43400:SF10">
    <property type="entry name" value="3-OXOSTEROID 1-DEHYDROGENASE"/>
    <property type="match status" value="1"/>
</dbReference>
<dbReference type="InterPro" id="IPR027477">
    <property type="entry name" value="Succ_DH/fumarate_Rdtase_cat_sf"/>
</dbReference>
<evidence type="ECO:0000256" key="7">
    <source>
        <dbReference type="ARBA" id="ARBA00066536"/>
    </source>
</evidence>
<comment type="similarity">
    <text evidence="6">Belongs to the FAD-dependent oxidoreductase 2 family. 3-oxosteroid dehydrogenase subfamily.</text>
</comment>
<evidence type="ECO:0000256" key="5">
    <source>
        <dbReference type="ARBA" id="ARBA00051951"/>
    </source>
</evidence>
<evidence type="ECO:0000256" key="8">
    <source>
        <dbReference type="ARBA" id="ARBA00069709"/>
    </source>
</evidence>
<evidence type="ECO:0000259" key="9">
    <source>
        <dbReference type="Pfam" id="PF00890"/>
    </source>
</evidence>
<dbReference type="EMBL" id="CACSII010000001">
    <property type="protein sequence ID" value="CAA0082477.1"/>
    <property type="molecule type" value="Genomic_DNA"/>
</dbReference>
<dbReference type="OrthoDB" id="9813348at2"/>
<evidence type="ECO:0000256" key="3">
    <source>
        <dbReference type="ARBA" id="ARBA00022827"/>
    </source>
</evidence>
<accession>A0A5S9N061</accession>
<keyword evidence="2" id="KW-0285">Flavoprotein</keyword>
<protein>
    <recommendedName>
        <fullName evidence="8">3-oxosteroid 1-dehydrogenase</fullName>
        <ecNumber evidence="7">1.3.99.4</ecNumber>
    </recommendedName>
</protein>
<dbReference type="SUPFAM" id="SSF56425">
    <property type="entry name" value="Succinate dehydrogenase/fumarate reductase flavoprotein, catalytic domain"/>
    <property type="match status" value="1"/>
</dbReference>
<dbReference type="EC" id="1.3.99.4" evidence="7"/>
<dbReference type="InterPro" id="IPR003953">
    <property type="entry name" value="FAD-dep_OxRdtase_2_FAD-bd"/>
</dbReference>
<dbReference type="Gene3D" id="3.50.50.60">
    <property type="entry name" value="FAD/NAD(P)-binding domain"/>
    <property type="match status" value="2"/>
</dbReference>
<dbReference type="InterPro" id="IPR050315">
    <property type="entry name" value="FAD-oxidoreductase_2"/>
</dbReference>
<evidence type="ECO:0000313" key="11">
    <source>
        <dbReference type="Proteomes" id="UP000434580"/>
    </source>
</evidence>
<dbReference type="FunFam" id="3.50.50.60:FF:000208">
    <property type="entry name" value="3-ketosteroid dehydrogenase"/>
    <property type="match status" value="1"/>
</dbReference>
<comment type="cofactor">
    <cofactor evidence="1">
        <name>FAD</name>
        <dbReference type="ChEBI" id="CHEBI:57692"/>
    </cofactor>
</comment>
<sequence length="563" mass="61568">MENWDHEVDTLVVGSGNGALTAAITAHDHQGGNVLIIEKADTIGGTSAISGGGIWIPNSHYAKAAGAKDNADEAKRYLRSTIAEDLVSDELIDAYLQAGPDMLKFLADSSRCEYISLAMYPDYYAKNDGAREGHRSLEPKPMARNKIKAWRHLNESHQMMYAGPISFTQREAHDLMTEAPLAPFMFVKLMLTHFLDFGWKKVKTKRARRITCGAAGVGRLLWSVEDRDIPLWRNAGLNDLVKDDAGRVIGVKIEKDGKPMAVRVNKGVILACGGFEHNDALRDAHLPKPSSSKFSAGVASNTGDGIIAAQNIGAKLDKMNHAWWVTTWSVPGEKRPRLSVIEKSLPGSLVVNGQGKRFANESENYMAFQHDLFRTHSETSPNDPAFMVFDRTYRSENLVGPLMKFKQRPDKALPKRFFTPEFLVIGDTIEELAEKAGIDADSLKSTISNFNEYAKIGKDEEFQRGDAAYDRYYGKDKYKPNPCLGAIEKPPFYAIRSNPGDFGTGGGMVINTNGQVLAEDGAPIDGLYACGNCTAALLPTYPGPGSTLGPAMAFGYLAGKHVS</sequence>
<name>A0A5S9N061_9GAMM</name>
<dbReference type="Gene3D" id="3.90.700.10">
    <property type="entry name" value="Succinate dehydrogenase/fumarate reductase flavoprotein, catalytic domain"/>
    <property type="match status" value="1"/>
</dbReference>
<evidence type="ECO:0000256" key="4">
    <source>
        <dbReference type="ARBA" id="ARBA00023002"/>
    </source>
</evidence>
<evidence type="ECO:0000256" key="1">
    <source>
        <dbReference type="ARBA" id="ARBA00001974"/>
    </source>
</evidence>
<dbReference type="InterPro" id="IPR036188">
    <property type="entry name" value="FAD/NAD-bd_sf"/>
</dbReference>
<proteinExistence type="inferred from homology"/>
<dbReference type="SUPFAM" id="SSF51905">
    <property type="entry name" value="FAD/NAD(P)-binding domain"/>
    <property type="match status" value="1"/>
</dbReference>
<feature type="domain" description="FAD-dependent oxidoreductase 2 FAD-binding" evidence="9">
    <location>
        <begin position="9"/>
        <end position="548"/>
    </location>
</feature>
<organism evidence="10 11">
    <name type="scientific">BD1-7 clade bacterium</name>
    <dbReference type="NCBI Taxonomy" id="2029982"/>
    <lineage>
        <taxon>Bacteria</taxon>
        <taxon>Pseudomonadati</taxon>
        <taxon>Pseudomonadota</taxon>
        <taxon>Gammaproteobacteria</taxon>
        <taxon>Cellvibrionales</taxon>
        <taxon>Spongiibacteraceae</taxon>
        <taxon>BD1-7 clade</taxon>
    </lineage>
</organism>
<keyword evidence="4 10" id="KW-0560">Oxidoreductase</keyword>
<evidence type="ECO:0000313" key="10">
    <source>
        <dbReference type="EMBL" id="CAA0082477.1"/>
    </source>
</evidence>
<dbReference type="Proteomes" id="UP000434580">
    <property type="component" value="Unassembled WGS sequence"/>
</dbReference>
<dbReference type="PANTHER" id="PTHR43400">
    <property type="entry name" value="FUMARATE REDUCTASE"/>
    <property type="match status" value="1"/>
</dbReference>
<dbReference type="Pfam" id="PF00890">
    <property type="entry name" value="FAD_binding_2"/>
    <property type="match status" value="1"/>
</dbReference>
<evidence type="ECO:0000256" key="2">
    <source>
        <dbReference type="ARBA" id="ARBA00022630"/>
    </source>
</evidence>
<dbReference type="AlphaFoldDB" id="A0A5S9N061"/>
<evidence type="ECO:0000256" key="6">
    <source>
        <dbReference type="ARBA" id="ARBA00061147"/>
    </source>
</evidence>
<comment type="catalytic activity">
    <reaction evidence="5">
        <text>a 3-oxosteroid + A = a 3-oxo-Delta(1)-steroid + AH2</text>
        <dbReference type="Rhea" id="RHEA:13329"/>
        <dbReference type="ChEBI" id="CHEBI:13193"/>
        <dbReference type="ChEBI" id="CHEBI:17499"/>
        <dbReference type="ChEBI" id="CHEBI:20156"/>
        <dbReference type="ChEBI" id="CHEBI:47788"/>
        <dbReference type="EC" id="1.3.99.4"/>
    </reaction>
</comment>